<dbReference type="EC" id="2.10.1.1" evidence="6"/>
<dbReference type="Pfam" id="PF00994">
    <property type="entry name" value="MoCF_biosynth"/>
    <property type="match status" value="1"/>
</dbReference>
<evidence type="ECO:0000256" key="7">
    <source>
        <dbReference type="SAM" id="MobiDB-lite"/>
    </source>
</evidence>
<evidence type="ECO:0000256" key="2">
    <source>
        <dbReference type="ARBA" id="ARBA00005046"/>
    </source>
</evidence>
<proteinExistence type="inferred from homology"/>
<dbReference type="PANTHER" id="PTHR10192">
    <property type="entry name" value="MOLYBDOPTERIN BIOSYNTHESIS PROTEIN"/>
    <property type="match status" value="1"/>
</dbReference>
<comment type="function">
    <text evidence="1 6">Catalyzes the insertion of molybdate into adenylated molybdopterin with the concomitant release of AMP.</text>
</comment>
<dbReference type="NCBIfam" id="NF045515">
    <property type="entry name" value="Glp_gephyrin"/>
    <property type="match status" value="1"/>
</dbReference>
<dbReference type="InterPro" id="IPR036688">
    <property type="entry name" value="MoeA_C_domain_IV_sf"/>
</dbReference>
<evidence type="ECO:0000259" key="8">
    <source>
        <dbReference type="SMART" id="SM00852"/>
    </source>
</evidence>
<dbReference type="SUPFAM" id="SSF53218">
    <property type="entry name" value="Molybdenum cofactor biosynthesis proteins"/>
    <property type="match status" value="1"/>
</dbReference>
<dbReference type="InterPro" id="IPR008284">
    <property type="entry name" value="MoCF_biosynth_CS"/>
</dbReference>
<dbReference type="InterPro" id="IPR005111">
    <property type="entry name" value="MoeA_C_domain_IV"/>
</dbReference>
<keyword evidence="6" id="KW-0460">Magnesium</keyword>
<dbReference type="Gene3D" id="2.170.190.11">
    <property type="entry name" value="Molybdopterin biosynthesis moea protein, domain 3"/>
    <property type="match status" value="1"/>
</dbReference>
<dbReference type="InterPro" id="IPR001453">
    <property type="entry name" value="MoaB/Mog_dom"/>
</dbReference>
<evidence type="ECO:0000256" key="5">
    <source>
        <dbReference type="ARBA" id="ARBA00047317"/>
    </source>
</evidence>
<comment type="caution">
    <text evidence="9">The sequence shown here is derived from an EMBL/GenBank/DDBJ whole genome shotgun (WGS) entry which is preliminary data.</text>
</comment>
<evidence type="ECO:0000256" key="6">
    <source>
        <dbReference type="RuleBase" id="RU365090"/>
    </source>
</evidence>
<keyword evidence="6" id="KW-0479">Metal-binding</keyword>
<dbReference type="Gene3D" id="2.40.340.10">
    <property type="entry name" value="MoeA, C-terminal, domain IV"/>
    <property type="match status" value="1"/>
</dbReference>
<dbReference type="EMBL" id="NRSH01000168">
    <property type="protein sequence ID" value="MBK1727517.1"/>
    <property type="molecule type" value="Genomic_DNA"/>
</dbReference>
<organism evidence="9 10">
    <name type="scientific">Halorhodospira neutriphila</name>
    <dbReference type="NCBI Taxonomy" id="168379"/>
    <lineage>
        <taxon>Bacteria</taxon>
        <taxon>Pseudomonadati</taxon>
        <taxon>Pseudomonadota</taxon>
        <taxon>Gammaproteobacteria</taxon>
        <taxon>Chromatiales</taxon>
        <taxon>Ectothiorhodospiraceae</taxon>
        <taxon>Halorhodospira</taxon>
    </lineage>
</organism>
<keyword evidence="4 6" id="KW-0501">Molybdenum cofactor biosynthesis</keyword>
<dbReference type="InterPro" id="IPR036425">
    <property type="entry name" value="MoaB/Mog-like_dom_sf"/>
</dbReference>
<accession>A0ABS1E8Q0</accession>
<dbReference type="PROSITE" id="PS01079">
    <property type="entry name" value="MOCF_BIOSYNTHESIS_2"/>
    <property type="match status" value="1"/>
</dbReference>
<name>A0ABS1E8Q0_9GAMM</name>
<dbReference type="Gene3D" id="3.90.105.10">
    <property type="entry name" value="Molybdopterin biosynthesis moea protein, domain 2"/>
    <property type="match status" value="1"/>
</dbReference>
<feature type="region of interest" description="Disordered" evidence="7">
    <location>
        <begin position="351"/>
        <end position="374"/>
    </location>
</feature>
<dbReference type="Proteomes" id="UP000738126">
    <property type="component" value="Unassembled WGS sequence"/>
</dbReference>
<protein>
    <recommendedName>
        <fullName evidence="6">Molybdopterin molybdenumtransferase</fullName>
        <ecNumber evidence="6">2.10.1.1</ecNumber>
    </recommendedName>
</protein>
<comment type="cofactor">
    <cofactor evidence="6">
        <name>Mg(2+)</name>
        <dbReference type="ChEBI" id="CHEBI:18420"/>
    </cofactor>
</comment>
<dbReference type="InterPro" id="IPR005110">
    <property type="entry name" value="MoeA_linker/N"/>
</dbReference>
<dbReference type="NCBIfam" id="TIGR00177">
    <property type="entry name" value="molyb_syn"/>
    <property type="match status" value="1"/>
</dbReference>
<dbReference type="SUPFAM" id="SSF63867">
    <property type="entry name" value="MoeA C-terminal domain-like"/>
    <property type="match status" value="1"/>
</dbReference>
<reference evidence="9 10" key="1">
    <citation type="journal article" date="2020" name="Microorganisms">
        <title>Osmotic Adaptation and Compatible Solute Biosynthesis of Phototrophic Bacteria as Revealed from Genome Analyses.</title>
        <authorList>
            <person name="Imhoff J.F."/>
            <person name="Rahn T."/>
            <person name="Kunzel S."/>
            <person name="Keller A."/>
            <person name="Neulinger S.C."/>
        </authorList>
    </citation>
    <scope>NUCLEOTIDE SEQUENCE [LARGE SCALE GENOMIC DNA]</scope>
    <source>
        <strain evidence="9 10">DSM 15116</strain>
    </source>
</reference>
<dbReference type="Pfam" id="PF03453">
    <property type="entry name" value="MoeA_N"/>
    <property type="match status" value="1"/>
</dbReference>
<dbReference type="SUPFAM" id="SSF63882">
    <property type="entry name" value="MoeA N-terminal region -like"/>
    <property type="match status" value="1"/>
</dbReference>
<keyword evidence="10" id="KW-1185">Reference proteome</keyword>
<dbReference type="InterPro" id="IPR038987">
    <property type="entry name" value="MoeA-like"/>
</dbReference>
<evidence type="ECO:0000256" key="4">
    <source>
        <dbReference type="ARBA" id="ARBA00023150"/>
    </source>
</evidence>
<feature type="domain" description="MoaB/Mog" evidence="8">
    <location>
        <begin position="185"/>
        <end position="322"/>
    </location>
</feature>
<dbReference type="SMART" id="SM00852">
    <property type="entry name" value="MoCF_biosynth"/>
    <property type="match status" value="1"/>
</dbReference>
<evidence type="ECO:0000256" key="1">
    <source>
        <dbReference type="ARBA" id="ARBA00002901"/>
    </source>
</evidence>
<dbReference type="RefSeq" id="WP_200260957.1">
    <property type="nucleotide sequence ID" value="NZ_NRSH01000168.1"/>
</dbReference>
<comment type="catalytic activity">
    <reaction evidence="5">
        <text>adenylyl-molybdopterin + molybdate = Mo-molybdopterin + AMP + H(+)</text>
        <dbReference type="Rhea" id="RHEA:35047"/>
        <dbReference type="ChEBI" id="CHEBI:15378"/>
        <dbReference type="ChEBI" id="CHEBI:36264"/>
        <dbReference type="ChEBI" id="CHEBI:62727"/>
        <dbReference type="ChEBI" id="CHEBI:71302"/>
        <dbReference type="ChEBI" id="CHEBI:456215"/>
        <dbReference type="EC" id="2.10.1.1"/>
    </reaction>
</comment>
<comment type="similarity">
    <text evidence="3 6">Belongs to the MoeA family.</text>
</comment>
<dbReference type="PANTHER" id="PTHR10192:SF5">
    <property type="entry name" value="GEPHYRIN"/>
    <property type="match status" value="1"/>
</dbReference>
<evidence type="ECO:0000313" key="10">
    <source>
        <dbReference type="Proteomes" id="UP000738126"/>
    </source>
</evidence>
<comment type="pathway">
    <text evidence="2 6">Cofactor biosynthesis; molybdopterin biosynthesis.</text>
</comment>
<gene>
    <name evidence="9" type="ORF">CKO13_10940</name>
</gene>
<dbReference type="Gene3D" id="3.40.980.10">
    <property type="entry name" value="MoaB/Mog-like domain"/>
    <property type="match status" value="1"/>
</dbReference>
<dbReference type="Pfam" id="PF03454">
    <property type="entry name" value="MoeA_C"/>
    <property type="match status" value="1"/>
</dbReference>
<dbReference type="CDD" id="cd00887">
    <property type="entry name" value="MoeA"/>
    <property type="match status" value="1"/>
</dbReference>
<sequence>MTDGKGASDLPVAAARQRLREAVAPVAGTDRVAVGAALGRVLAEPLIADLDVPGHDNAAMDGYAVRGADLAAAGEARLRRVATVEAGEAPGRALGAGECARIMTGAPLPPGADTVVMQERVAVDGEAVRIPAGEAPGANVRPAGGDIAAGATVLEAGTRLGPAELGVIGSLGRVEVPVRRRLRVAFLATGDELRGAGEPLGPGQIYDSNRYTLHAALARLGVEARDLGRIPDEPEALAAALREAAGDCDALISSGGVSVGDADHVKPVLEREGQIDFWRVALRPGRPLAFGRIGGAAFFGLPGNPVSTAATYYQLVQPALRRMMGASGDGLPPLLEARAAEPLAKRPGRTEYQRGVVGPGADGRPEVRPTGTQSSGVLTSMARANCLVVLEAERGEVAPGETVAVQPLEGVL</sequence>
<keyword evidence="6" id="KW-0808">Transferase</keyword>
<evidence type="ECO:0000313" key="9">
    <source>
        <dbReference type="EMBL" id="MBK1727517.1"/>
    </source>
</evidence>
<dbReference type="InterPro" id="IPR036135">
    <property type="entry name" value="MoeA_linker/N_sf"/>
</dbReference>
<evidence type="ECO:0000256" key="3">
    <source>
        <dbReference type="ARBA" id="ARBA00010763"/>
    </source>
</evidence>
<keyword evidence="6" id="KW-0500">Molybdenum</keyword>